<dbReference type="STRING" id="765915.A0A1Y2HWA0"/>
<gene>
    <name evidence="4" type="ORF">BCR44DRAFT_1483652</name>
</gene>
<dbReference type="InterPro" id="IPR005069">
    <property type="entry name" value="Nucl-diP-sugar_transferase"/>
</dbReference>
<evidence type="ECO:0000313" key="4">
    <source>
        <dbReference type="EMBL" id="ORZ37983.1"/>
    </source>
</evidence>
<evidence type="ECO:0000259" key="3">
    <source>
        <dbReference type="Pfam" id="PF03407"/>
    </source>
</evidence>
<dbReference type="InterPro" id="IPR036291">
    <property type="entry name" value="NAD(P)-bd_dom_sf"/>
</dbReference>
<name>A0A1Y2HWA0_9FUNG</name>
<dbReference type="Gene3D" id="3.40.50.720">
    <property type="entry name" value="NAD(P)-binding Rossmann-like Domain"/>
    <property type="match status" value="1"/>
</dbReference>
<evidence type="ECO:0000313" key="5">
    <source>
        <dbReference type="Proteomes" id="UP000193411"/>
    </source>
</evidence>
<dbReference type="Pfam" id="PF03407">
    <property type="entry name" value="Nucleotid_trans"/>
    <property type="match status" value="1"/>
</dbReference>
<reference evidence="4 5" key="1">
    <citation type="submission" date="2016-07" db="EMBL/GenBank/DDBJ databases">
        <title>Pervasive Adenine N6-methylation of Active Genes in Fungi.</title>
        <authorList>
            <consortium name="DOE Joint Genome Institute"/>
            <person name="Mondo S.J."/>
            <person name="Dannebaum R.O."/>
            <person name="Kuo R.C."/>
            <person name="Labutti K."/>
            <person name="Haridas S."/>
            <person name="Kuo A."/>
            <person name="Salamov A."/>
            <person name="Ahrendt S.R."/>
            <person name="Lipzen A."/>
            <person name="Sullivan W."/>
            <person name="Andreopoulos W.B."/>
            <person name="Clum A."/>
            <person name="Lindquist E."/>
            <person name="Daum C."/>
            <person name="Ramamoorthy G.K."/>
            <person name="Gryganskyi A."/>
            <person name="Culley D."/>
            <person name="Magnuson J.K."/>
            <person name="James T.Y."/>
            <person name="O'Malley M.A."/>
            <person name="Stajich J.E."/>
            <person name="Spatafora J.W."/>
            <person name="Visel A."/>
            <person name="Grigoriev I.V."/>
        </authorList>
    </citation>
    <scope>NUCLEOTIDE SEQUENCE [LARGE SCALE GENOMIC DNA]</scope>
    <source>
        <strain evidence="4 5">PL171</strain>
    </source>
</reference>
<organism evidence="4 5">
    <name type="scientific">Catenaria anguillulae PL171</name>
    <dbReference type="NCBI Taxonomy" id="765915"/>
    <lineage>
        <taxon>Eukaryota</taxon>
        <taxon>Fungi</taxon>
        <taxon>Fungi incertae sedis</taxon>
        <taxon>Blastocladiomycota</taxon>
        <taxon>Blastocladiomycetes</taxon>
        <taxon>Blastocladiales</taxon>
        <taxon>Catenariaceae</taxon>
        <taxon>Catenaria</taxon>
    </lineage>
</organism>
<keyword evidence="5" id="KW-1185">Reference proteome</keyword>
<dbReference type="Pfam" id="PF01370">
    <property type="entry name" value="Epimerase"/>
    <property type="match status" value="1"/>
</dbReference>
<dbReference type="AlphaFoldDB" id="A0A1Y2HWA0"/>
<comment type="caution">
    <text evidence="4">The sequence shown here is derived from an EMBL/GenBank/DDBJ whole genome shotgun (WGS) entry which is preliminary data.</text>
</comment>
<evidence type="ECO:0000256" key="1">
    <source>
        <dbReference type="ARBA" id="ARBA00007637"/>
    </source>
</evidence>
<evidence type="ECO:0000259" key="2">
    <source>
        <dbReference type="Pfam" id="PF01370"/>
    </source>
</evidence>
<evidence type="ECO:0008006" key="6">
    <source>
        <dbReference type="Google" id="ProtNLM"/>
    </source>
</evidence>
<proteinExistence type="inferred from homology"/>
<dbReference type="Proteomes" id="UP000193411">
    <property type="component" value="Unassembled WGS sequence"/>
</dbReference>
<dbReference type="SUPFAM" id="SSF51735">
    <property type="entry name" value="NAD(P)-binding Rossmann-fold domains"/>
    <property type="match status" value="1"/>
</dbReference>
<feature type="domain" description="Nucleotide-diphospho-sugar transferase" evidence="3">
    <location>
        <begin position="392"/>
        <end position="524"/>
    </location>
</feature>
<dbReference type="InterPro" id="IPR001509">
    <property type="entry name" value="Epimerase_deHydtase"/>
</dbReference>
<dbReference type="OrthoDB" id="331544at2759"/>
<comment type="similarity">
    <text evidence="1">Belongs to the NAD(P)-dependent epimerase/dehydratase family.</text>
</comment>
<dbReference type="EMBL" id="MCFL01000010">
    <property type="protein sequence ID" value="ORZ37983.1"/>
    <property type="molecule type" value="Genomic_DNA"/>
</dbReference>
<accession>A0A1Y2HWA0</accession>
<feature type="domain" description="NAD-dependent epimerase/dehydratase" evidence="2">
    <location>
        <begin position="18"/>
        <end position="200"/>
    </location>
</feature>
<protein>
    <recommendedName>
        <fullName evidence="6">NAD-dependent epimerase/dehydratase domain-containing protein</fullName>
    </recommendedName>
</protein>
<sequence length="659" mass="72019">MTPPPPPPSEPQPTPIHALVTGGAGFVGSHFVRHLLASHPSSKVTILDNLSTAGIHTIAPLIHVHGRDRVQFVLGSVTNETLVRKLVTDVRPSVIVHLVAPKVGPKGECDAGCQATLANGTQAVVAAAASALDPMPRIVVTSSSDVYGPIPSLVKPGTFAKFFEQDPVHLVTPVARAMANAEQIVASHARLMARPATAFILLPEPANTDPRRWTGAGVALDKHVVTDAVDWVHISDVCKALMRAVTVKIANDQVGRAYVINVGSGACGHRSQCTRADISTAENLLDYHPQFTGINRTDMQRMQQQAEEADPQTHSEYTPLLSSLSTSTWLLPRLLLRPVYAPLANNLTALAHHTAQHRSPAQHAMTLTIGPFQSGYRSMVENAVYSLMTWGKVRNLLLFAIDAASAAECLYLNMPCFNATSLATADFTNQQGLDPKYRDKIWSVISWVKPRLVRELLRLGYTVNLSDADIGFLRNVWLSYDEYMREVDADMSITSEISASFVANTGNYVVRPTPESLRFFDEYVAIGNDDPIFRNLTMSFCTSLDTCNEQRARGLLPIREYSPLFGRFNLCPHPIDVCKPDMLYVHPICIARRDDKVEALKRFGAWNMADADHVGYYCEEKSKVGGFECPGVPRAVANGYEVGLWCLGGVATMTNAGDN</sequence>
<dbReference type="PANTHER" id="PTHR43000">
    <property type="entry name" value="DTDP-D-GLUCOSE 4,6-DEHYDRATASE-RELATED"/>
    <property type="match status" value="1"/>
</dbReference>